<dbReference type="RefSeq" id="WP_138749875.1">
    <property type="nucleotide sequence ID" value="NZ_VCLB01000010.1"/>
</dbReference>
<dbReference type="EC" id="3.6.1.9" evidence="4"/>
<feature type="site" description="Important for substrate specificity" evidence="4">
    <location>
        <position position="81"/>
    </location>
</feature>
<protein>
    <recommendedName>
        <fullName evidence="4">dTTP/UTP pyrophosphatase</fullName>
        <shortName evidence="4">dTTPase/UTPase</shortName>
        <ecNumber evidence="4">3.6.1.9</ecNumber>
    </recommendedName>
    <alternativeName>
        <fullName evidence="4">Nucleoside triphosphate pyrophosphatase</fullName>
    </alternativeName>
    <alternativeName>
        <fullName evidence="4">Nucleotide pyrophosphatase</fullName>
        <shortName evidence="4">Nucleotide PPase</shortName>
    </alternativeName>
</protein>
<dbReference type="AlphaFoldDB" id="A0A5C4JM89"/>
<comment type="catalytic activity">
    <reaction evidence="4">
        <text>dTTP + H2O = dTMP + diphosphate + H(+)</text>
        <dbReference type="Rhea" id="RHEA:28534"/>
        <dbReference type="ChEBI" id="CHEBI:15377"/>
        <dbReference type="ChEBI" id="CHEBI:15378"/>
        <dbReference type="ChEBI" id="CHEBI:33019"/>
        <dbReference type="ChEBI" id="CHEBI:37568"/>
        <dbReference type="ChEBI" id="CHEBI:63528"/>
        <dbReference type="EC" id="3.6.1.9"/>
    </reaction>
</comment>
<evidence type="ECO:0000256" key="3">
    <source>
        <dbReference type="ARBA" id="ARBA00023080"/>
    </source>
</evidence>
<reference evidence="5 6" key="1">
    <citation type="submission" date="2019-06" db="EMBL/GenBank/DDBJ databases">
        <title>Martelella lutilitoris sp. nov., isolated from a tidal mudflat.</title>
        <authorList>
            <person name="Kim Y.-J."/>
        </authorList>
    </citation>
    <scope>NUCLEOTIDE SEQUENCE [LARGE SCALE GENOMIC DNA]</scope>
    <source>
        <strain evidence="5 6">GH2-6</strain>
    </source>
</reference>
<dbReference type="GO" id="GO:0036221">
    <property type="term" value="F:UTP diphosphatase activity"/>
    <property type="evidence" value="ECO:0007669"/>
    <property type="project" value="RHEA"/>
</dbReference>
<keyword evidence="4" id="KW-0963">Cytoplasm</keyword>
<dbReference type="GO" id="GO:0009117">
    <property type="term" value="P:nucleotide metabolic process"/>
    <property type="evidence" value="ECO:0007669"/>
    <property type="project" value="UniProtKB-KW"/>
</dbReference>
<dbReference type="NCBIfam" id="TIGR00172">
    <property type="entry name" value="maf"/>
    <property type="match status" value="1"/>
</dbReference>
<dbReference type="Pfam" id="PF02545">
    <property type="entry name" value="Maf"/>
    <property type="match status" value="1"/>
</dbReference>
<dbReference type="Gene3D" id="3.90.950.10">
    <property type="match status" value="1"/>
</dbReference>
<dbReference type="CDD" id="cd00555">
    <property type="entry name" value="Maf"/>
    <property type="match status" value="1"/>
</dbReference>
<evidence type="ECO:0000313" key="6">
    <source>
        <dbReference type="Proteomes" id="UP000307874"/>
    </source>
</evidence>
<dbReference type="HAMAP" id="MF_00528">
    <property type="entry name" value="Maf"/>
    <property type="match status" value="1"/>
</dbReference>
<comment type="catalytic activity">
    <reaction evidence="4">
        <text>UTP + H2O = UMP + diphosphate + H(+)</text>
        <dbReference type="Rhea" id="RHEA:29395"/>
        <dbReference type="ChEBI" id="CHEBI:15377"/>
        <dbReference type="ChEBI" id="CHEBI:15378"/>
        <dbReference type="ChEBI" id="CHEBI:33019"/>
        <dbReference type="ChEBI" id="CHEBI:46398"/>
        <dbReference type="ChEBI" id="CHEBI:57865"/>
        <dbReference type="EC" id="3.6.1.9"/>
    </reaction>
</comment>
<dbReference type="PANTHER" id="PTHR43213">
    <property type="entry name" value="BIFUNCTIONAL DTTP/UTP PYROPHOSPHATASE/METHYLTRANSFERASE PROTEIN-RELATED"/>
    <property type="match status" value="1"/>
</dbReference>
<evidence type="ECO:0000313" key="5">
    <source>
        <dbReference type="EMBL" id="TNB46427.1"/>
    </source>
</evidence>
<dbReference type="Proteomes" id="UP000307874">
    <property type="component" value="Unassembled WGS sequence"/>
</dbReference>
<keyword evidence="3 4" id="KW-0546">Nucleotide metabolism</keyword>
<dbReference type="InterPro" id="IPR029001">
    <property type="entry name" value="ITPase-like_fam"/>
</dbReference>
<comment type="subcellular location">
    <subcellularLocation>
        <location evidence="4">Cytoplasm</location>
    </subcellularLocation>
</comment>
<comment type="caution">
    <text evidence="4">Lacks conserved residue(s) required for the propagation of feature annotation.</text>
</comment>
<keyword evidence="6" id="KW-1185">Reference proteome</keyword>
<evidence type="ECO:0000256" key="2">
    <source>
        <dbReference type="ARBA" id="ARBA00022801"/>
    </source>
</evidence>
<proteinExistence type="inferred from homology"/>
<comment type="caution">
    <text evidence="5">The sequence shown here is derived from an EMBL/GenBank/DDBJ whole genome shotgun (WGS) entry which is preliminary data.</text>
</comment>
<dbReference type="OrthoDB" id="9807767at2"/>
<dbReference type="InterPro" id="IPR003697">
    <property type="entry name" value="Maf-like"/>
</dbReference>
<feature type="active site" description="Proton acceptor" evidence="4">
    <location>
        <position position="80"/>
    </location>
</feature>
<keyword evidence="2 4" id="KW-0378">Hydrolase</keyword>
<evidence type="ECO:0000256" key="1">
    <source>
        <dbReference type="ARBA" id="ARBA00001968"/>
    </source>
</evidence>
<dbReference type="GO" id="GO:0005737">
    <property type="term" value="C:cytoplasm"/>
    <property type="evidence" value="ECO:0007669"/>
    <property type="project" value="UniProtKB-SubCell"/>
</dbReference>
<comment type="cofactor">
    <cofactor evidence="1 4">
        <name>a divalent metal cation</name>
        <dbReference type="ChEBI" id="CHEBI:60240"/>
    </cofactor>
</comment>
<feature type="site" description="Important for substrate specificity" evidence="4">
    <location>
        <position position="165"/>
    </location>
</feature>
<organism evidence="5 6">
    <name type="scientific">Martelella lutilitoris</name>
    <dbReference type="NCBI Taxonomy" id="2583532"/>
    <lineage>
        <taxon>Bacteria</taxon>
        <taxon>Pseudomonadati</taxon>
        <taxon>Pseudomonadota</taxon>
        <taxon>Alphaproteobacteria</taxon>
        <taxon>Hyphomicrobiales</taxon>
        <taxon>Aurantimonadaceae</taxon>
        <taxon>Martelella</taxon>
    </lineage>
</organism>
<sequence length="210" mass="22420">MTVAKTKLVLASASPRRVDLLAQIGVKPDRILPADIDETPLAKETPRLLTGRLACGKAGVVAGMLDDDAAWRGAAILAADTVVAVGRRILPKASSEDEAMSCLSLLSGRNHRVFTGLCVRIAGEAEESLRVVETRVTFKHLSKKEIEAYLASGEWHGKAGAYAVQGRAAAFIARLIGSYSAVVGLPLYETQTLLSGRGYDICQEWSKDGQ</sequence>
<dbReference type="SUPFAM" id="SSF52972">
    <property type="entry name" value="ITPase-like"/>
    <property type="match status" value="1"/>
</dbReference>
<dbReference type="PIRSF" id="PIRSF006305">
    <property type="entry name" value="Maf"/>
    <property type="match status" value="1"/>
</dbReference>
<dbReference type="EMBL" id="VCLB01000010">
    <property type="protein sequence ID" value="TNB46427.1"/>
    <property type="molecule type" value="Genomic_DNA"/>
</dbReference>
<feature type="site" description="Important for substrate specificity" evidence="4">
    <location>
        <position position="16"/>
    </location>
</feature>
<accession>A0A5C4JM89</accession>
<comment type="similarity">
    <text evidence="4">Belongs to the Maf family. YhdE subfamily.</text>
</comment>
<name>A0A5C4JM89_9HYPH</name>
<dbReference type="GO" id="GO:0036218">
    <property type="term" value="F:dTTP diphosphatase activity"/>
    <property type="evidence" value="ECO:0007669"/>
    <property type="project" value="RHEA"/>
</dbReference>
<comment type="function">
    <text evidence="4">Nucleoside triphosphate pyrophosphatase that hydrolyzes dTTP and UTP. May have a dual role in cell division arrest and in preventing the incorporation of modified nucleotides into cellular nucleic acids.</text>
</comment>
<evidence type="ECO:0000256" key="4">
    <source>
        <dbReference type="HAMAP-Rule" id="MF_00528"/>
    </source>
</evidence>
<dbReference type="PANTHER" id="PTHR43213:SF5">
    <property type="entry name" value="BIFUNCTIONAL DTTP_UTP PYROPHOSPHATASE_METHYLTRANSFERASE PROTEIN-RELATED"/>
    <property type="match status" value="1"/>
</dbReference>
<gene>
    <name evidence="5" type="primary">maf</name>
    <name evidence="5" type="ORF">FF124_18050</name>
</gene>